<protein>
    <submittedName>
        <fullName evidence="2">Uncharacterized protein</fullName>
    </submittedName>
</protein>
<dbReference type="EMBL" id="BNCP01000089">
    <property type="protein sequence ID" value="GIL93186.1"/>
    <property type="molecule type" value="Genomic_DNA"/>
</dbReference>
<organism evidence="2 3">
    <name type="scientific">Volvox reticuliferus</name>
    <dbReference type="NCBI Taxonomy" id="1737510"/>
    <lineage>
        <taxon>Eukaryota</taxon>
        <taxon>Viridiplantae</taxon>
        <taxon>Chlorophyta</taxon>
        <taxon>core chlorophytes</taxon>
        <taxon>Chlorophyceae</taxon>
        <taxon>CS clade</taxon>
        <taxon>Chlamydomonadales</taxon>
        <taxon>Volvocaceae</taxon>
        <taxon>Volvox</taxon>
    </lineage>
</organism>
<reference evidence="2" key="1">
    <citation type="journal article" date="2021" name="Proc. Natl. Acad. Sci. U.S.A.">
        <title>Three genomes in the algal genus Volvox reveal the fate of a haploid sex-determining region after a transition to homothallism.</title>
        <authorList>
            <person name="Yamamoto K."/>
            <person name="Hamaji T."/>
            <person name="Kawai-Toyooka H."/>
            <person name="Matsuzaki R."/>
            <person name="Takahashi F."/>
            <person name="Nishimura Y."/>
            <person name="Kawachi M."/>
            <person name="Noguchi H."/>
            <person name="Minakuchi Y."/>
            <person name="Umen J.G."/>
            <person name="Toyoda A."/>
            <person name="Nozaki H."/>
        </authorList>
    </citation>
    <scope>NUCLEOTIDE SEQUENCE</scope>
    <source>
        <strain evidence="2">NIES-3786</strain>
    </source>
</reference>
<evidence type="ECO:0000256" key="1">
    <source>
        <dbReference type="SAM" id="MobiDB-lite"/>
    </source>
</evidence>
<feature type="region of interest" description="Disordered" evidence="1">
    <location>
        <begin position="179"/>
        <end position="199"/>
    </location>
</feature>
<evidence type="ECO:0000313" key="3">
    <source>
        <dbReference type="Proteomes" id="UP000747110"/>
    </source>
</evidence>
<dbReference type="Proteomes" id="UP000747110">
    <property type="component" value="Unassembled WGS sequence"/>
</dbReference>
<comment type="caution">
    <text evidence="2">The sequence shown here is derived from an EMBL/GenBank/DDBJ whole genome shotgun (WGS) entry which is preliminary data.</text>
</comment>
<evidence type="ECO:0000313" key="2">
    <source>
        <dbReference type="EMBL" id="GIL93186.1"/>
    </source>
</evidence>
<gene>
    <name evidence="2" type="ORF">Vretifemale_20589</name>
</gene>
<keyword evidence="3" id="KW-1185">Reference proteome</keyword>
<feature type="region of interest" description="Disordered" evidence="1">
    <location>
        <begin position="40"/>
        <end position="81"/>
    </location>
</feature>
<sequence length="199" mass="21213">MTSSAGQDRPMAAGDCESGITSCHAGWQALPVWTGPNGNMVSPEDDEAADEKAAVRAARQLQGGGERAAASGGQAGGRAGGRTLIPSVLAPCRAFVSRRCCVFPRQWWNRAANGAGEGRLTTSLPRSVQAQLQAMEPPSLRPGSAMRPMMAHHSDAARQARHVSCLRCWVMTPPRRPNARRRRVASRWGEAATGTSVMR</sequence>
<dbReference type="AlphaFoldDB" id="A0A8J4D180"/>
<proteinExistence type="predicted"/>
<name>A0A8J4D180_9CHLO</name>
<accession>A0A8J4D180</accession>